<name>A0A8S4NRM5_OWEFU</name>
<dbReference type="Pfam" id="PF13347">
    <property type="entry name" value="MFS_2"/>
    <property type="match status" value="1"/>
</dbReference>
<keyword evidence="2" id="KW-0472">Membrane</keyword>
<feature type="transmembrane region" description="Helical" evidence="2">
    <location>
        <begin position="307"/>
        <end position="325"/>
    </location>
</feature>
<feature type="transmembrane region" description="Helical" evidence="2">
    <location>
        <begin position="167"/>
        <end position="191"/>
    </location>
</feature>
<dbReference type="AlphaFoldDB" id="A0A8S4NRM5"/>
<dbReference type="Proteomes" id="UP000749559">
    <property type="component" value="Unassembled WGS sequence"/>
</dbReference>
<evidence type="ECO:0000313" key="3">
    <source>
        <dbReference type="EMBL" id="CAH1783434.1"/>
    </source>
</evidence>
<evidence type="ECO:0000256" key="1">
    <source>
        <dbReference type="SAM" id="MobiDB-lite"/>
    </source>
</evidence>
<dbReference type="PANTHER" id="PTHR28658:SF3">
    <property type="entry name" value="TRANSMEMBRANE PROTEIN 180"/>
    <property type="match status" value="1"/>
</dbReference>
<dbReference type="OrthoDB" id="62987at2759"/>
<feature type="region of interest" description="Disordered" evidence="1">
    <location>
        <begin position="30"/>
        <end position="52"/>
    </location>
</feature>
<sequence length="548" mass="61715">MFQFYRVFYDNEVKSVYNDDEMSGLTYNKESQTFHRSHSSTSKEDAPSTRCSGSGVPLTLGVCYGSIALFSAVLHNVFLLYHIETFVSIYKINKASFWIGETVFLLWNSLNDPLFGWLSDKGYLNSKGNTTQSAVILHRLRALSWNGPLLGIAFLGFWFAWGNPTVQFILCLCIYDGFLTMVDLHHSALLADLAVSAKTRTRLNFYCSVFMALGSLSVFLSYTVWNRESFASFQFFCAGLSAFSIVGFLCSTTVLRRFYVQKSKNEENENEESHFRPSGHVETSSEVVPKASKFYIYIKQLATQKNFIWFAGMNLIQVFHCHFNSNFFPLFLENLLGDAITPSTGSILLGVSFVAPHFNNLYFLTLCRKYGVYKVIQWLFYVKLLLSGVMLTVGPNNIPVLCLFIASNRVFTEGTCKLLNLVISDLVDEDYVLHSRKQAVSALMFGTAALVSKPGQTLAPLIGTWLLTQQTGHDIFKSGDKVGSIKMDIKDMTLTDQTTYKTGCFHLLIYVPIACAILQILAWSQFSLHGKRLRWVKAVRAGAHYATV</sequence>
<gene>
    <name evidence="3" type="ORF">OFUS_LOCUS9780</name>
</gene>
<protein>
    <recommendedName>
        <fullName evidence="5">Transmembrane protein 180</fullName>
    </recommendedName>
</protein>
<feature type="transmembrane region" description="Helical" evidence="2">
    <location>
        <begin position="58"/>
        <end position="81"/>
    </location>
</feature>
<feature type="transmembrane region" description="Helical" evidence="2">
    <location>
        <begin position="231"/>
        <end position="255"/>
    </location>
</feature>
<keyword evidence="2" id="KW-1133">Transmembrane helix</keyword>
<evidence type="ECO:0000313" key="4">
    <source>
        <dbReference type="Proteomes" id="UP000749559"/>
    </source>
</evidence>
<comment type="caution">
    <text evidence="3">The sequence shown here is derived from an EMBL/GenBank/DDBJ whole genome shotgun (WGS) entry which is preliminary data.</text>
</comment>
<feature type="transmembrane region" description="Helical" evidence="2">
    <location>
        <begin position="345"/>
        <end position="363"/>
    </location>
</feature>
<dbReference type="InterPro" id="IPR036259">
    <property type="entry name" value="MFS_trans_sf"/>
</dbReference>
<feature type="transmembrane region" description="Helical" evidence="2">
    <location>
        <begin position="142"/>
        <end position="161"/>
    </location>
</feature>
<feature type="transmembrane region" description="Helical" evidence="2">
    <location>
        <begin position="375"/>
        <end position="394"/>
    </location>
</feature>
<dbReference type="PANTHER" id="PTHR28658">
    <property type="entry name" value="TRANSMEMBRANE PROTEIN 180"/>
    <property type="match status" value="1"/>
</dbReference>
<reference evidence="3" key="1">
    <citation type="submission" date="2022-03" db="EMBL/GenBank/DDBJ databases">
        <authorList>
            <person name="Martin C."/>
        </authorList>
    </citation>
    <scope>NUCLEOTIDE SEQUENCE</scope>
</reference>
<keyword evidence="4" id="KW-1185">Reference proteome</keyword>
<accession>A0A8S4NRM5</accession>
<keyword evidence="2" id="KW-0812">Transmembrane</keyword>
<proteinExistence type="predicted"/>
<feature type="transmembrane region" description="Helical" evidence="2">
    <location>
        <begin position="203"/>
        <end position="225"/>
    </location>
</feature>
<dbReference type="SUPFAM" id="SSF103473">
    <property type="entry name" value="MFS general substrate transporter"/>
    <property type="match status" value="1"/>
</dbReference>
<feature type="transmembrane region" description="Helical" evidence="2">
    <location>
        <begin position="507"/>
        <end position="528"/>
    </location>
</feature>
<evidence type="ECO:0000256" key="2">
    <source>
        <dbReference type="SAM" id="Phobius"/>
    </source>
</evidence>
<dbReference type="EMBL" id="CAIIXF020000005">
    <property type="protein sequence ID" value="CAH1783434.1"/>
    <property type="molecule type" value="Genomic_DNA"/>
</dbReference>
<evidence type="ECO:0008006" key="5">
    <source>
        <dbReference type="Google" id="ProtNLM"/>
    </source>
</evidence>
<dbReference type="CDD" id="cd17481">
    <property type="entry name" value="MFS_MFSD13A"/>
    <property type="match status" value="1"/>
</dbReference>
<dbReference type="InterPro" id="IPR040035">
    <property type="entry name" value="TMEM180"/>
</dbReference>
<organism evidence="3 4">
    <name type="scientific">Owenia fusiformis</name>
    <name type="common">Polychaete worm</name>
    <dbReference type="NCBI Taxonomy" id="6347"/>
    <lineage>
        <taxon>Eukaryota</taxon>
        <taxon>Metazoa</taxon>
        <taxon>Spiralia</taxon>
        <taxon>Lophotrochozoa</taxon>
        <taxon>Annelida</taxon>
        <taxon>Polychaeta</taxon>
        <taxon>Sedentaria</taxon>
        <taxon>Canalipalpata</taxon>
        <taxon>Sabellida</taxon>
        <taxon>Oweniida</taxon>
        <taxon>Oweniidae</taxon>
        <taxon>Owenia</taxon>
    </lineage>
</organism>